<comment type="caution">
    <text evidence="1">The sequence shown here is derived from an EMBL/GenBank/DDBJ whole genome shotgun (WGS) entry which is preliminary data.</text>
</comment>
<protein>
    <submittedName>
        <fullName evidence="1">Uncharacterized protein</fullName>
    </submittedName>
</protein>
<dbReference type="Proteomes" id="UP000460718">
    <property type="component" value="Unassembled WGS sequence"/>
</dbReference>
<dbReference type="AlphaFoldDB" id="A0A6A3LLL6"/>
<dbReference type="EMBL" id="QXGC01000056">
    <property type="protein sequence ID" value="KAE9252222.1"/>
    <property type="molecule type" value="Genomic_DNA"/>
</dbReference>
<organism evidence="1 4">
    <name type="scientific">Phytophthora fragariae</name>
    <dbReference type="NCBI Taxonomy" id="53985"/>
    <lineage>
        <taxon>Eukaryota</taxon>
        <taxon>Sar</taxon>
        <taxon>Stramenopiles</taxon>
        <taxon>Oomycota</taxon>
        <taxon>Peronosporomycetes</taxon>
        <taxon>Peronosporales</taxon>
        <taxon>Peronosporaceae</taxon>
        <taxon>Phytophthora</taxon>
    </lineage>
</organism>
<gene>
    <name evidence="3" type="ORF">PF004_g2074</name>
    <name evidence="2" type="ORF">PF010_g369</name>
    <name evidence="1" type="ORF">PF011_g5505</name>
</gene>
<name>A0A6A3LLL6_9STRA</name>
<evidence type="ECO:0000313" key="5">
    <source>
        <dbReference type="Proteomes" id="UP000476176"/>
    </source>
</evidence>
<evidence type="ECO:0000313" key="3">
    <source>
        <dbReference type="EMBL" id="KAE9252222.1"/>
    </source>
</evidence>
<dbReference type="EMBL" id="QXFX01000007">
    <property type="protein sequence ID" value="KAE9139974.1"/>
    <property type="molecule type" value="Genomic_DNA"/>
</dbReference>
<accession>A0A6A3LLL6</accession>
<reference evidence="4 5" key="1">
    <citation type="submission" date="2018-09" db="EMBL/GenBank/DDBJ databases">
        <title>Genomic investigation of the strawberry pathogen Phytophthora fragariae indicates pathogenicity is determined by transcriptional variation in three key races.</title>
        <authorList>
            <person name="Adams T.M."/>
            <person name="Armitage A.D."/>
            <person name="Sobczyk M.K."/>
            <person name="Bates H.J."/>
            <person name="Dunwell J.M."/>
            <person name="Nellist C.F."/>
            <person name="Harrison R.J."/>
        </authorList>
    </citation>
    <scope>NUCLEOTIDE SEQUENCE [LARGE SCALE GENOMIC DNA]</scope>
    <source>
        <strain evidence="3 5">BC-23</strain>
        <strain evidence="2 6">ONT-3</strain>
        <strain evidence="1 4">SCRP245</strain>
    </source>
</reference>
<dbReference type="Proteomes" id="UP000488956">
    <property type="component" value="Unassembled WGS sequence"/>
</dbReference>
<evidence type="ECO:0000313" key="2">
    <source>
        <dbReference type="EMBL" id="KAE9139974.1"/>
    </source>
</evidence>
<evidence type="ECO:0000313" key="6">
    <source>
        <dbReference type="Proteomes" id="UP000488956"/>
    </source>
</evidence>
<proteinExistence type="predicted"/>
<dbReference type="EMBL" id="QXFW01000216">
    <property type="protein sequence ID" value="KAE9020236.1"/>
    <property type="molecule type" value="Genomic_DNA"/>
</dbReference>
<dbReference type="Proteomes" id="UP000476176">
    <property type="component" value="Unassembled WGS sequence"/>
</dbReference>
<sequence>MAYHPYKPDASGYTALHRFAKRRDDAVVTLLPAMFVGA</sequence>
<evidence type="ECO:0000313" key="4">
    <source>
        <dbReference type="Proteomes" id="UP000460718"/>
    </source>
</evidence>
<evidence type="ECO:0000313" key="1">
    <source>
        <dbReference type="EMBL" id="KAE9020236.1"/>
    </source>
</evidence>